<evidence type="ECO:0000256" key="1">
    <source>
        <dbReference type="SAM" id="SignalP"/>
    </source>
</evidence>
<dbReference type="Proteomes" id="UP000198379">
    <property type="component" value="Unassembled WGS sequence"/>
</dbReference>
<name>A0A238W2Z3_9FLAO</name>
<feature type="signal peptide" evidence="1">
    <location>
        <begin position="1"/>
        <end position="18"/>
    </location>
</feature>
<keyword evidence="1" id="KW-0732">Signal</keyword>
<evidence type="ECO:0008006" key="4">
    <source>
        <dbReference type="Google" id="ProtNLM"/>
    </source>
</evidence>
<dbReference type="AlphaFoldDB" id="A0A238W2Z3"/>
<keyword evidence="3" id="KW-1185">Reference proteome</keyword>
<protein>
    <recommendedName>
        <fullName evidence="4">Tissue inhibitor of metalloproteinase</fullName>
    </recommendedName>
</protein>
<evidence type="ECO:0000313" key="2">
    <source>
        <dbReference type="EMBL" id="SNR40868.1"/>
    </source>
</evidence>
<proteinExistence type="predicted"/>
<sequence>MKYIFSCLFLVFMCTLHAQQSVLTCADFKEGSFIIPMEEYIPFETLIIRQGKEQREIVDYNGETSEVVVGVEWTSDCTYDLTYKSSHNDPDFIKKDTTFKVSIVHVEILKIVDSCAYITASTTVNGEFVKVPGRMCKEELL</sequence>
<dbReference type="EMBL" id="FZNY01000001">
    <property type="protein sequence ID" value="SNR40868.1"/>
    <property type="molecule type" value="Genomic_DNA"/>
</dbReference>
<accession>A0A238W2Z3</accession>
<organism evidence="2 3">
    <name type="scientific">Dokdonia pacifica</name>
    <dbReference type="NCBI Taxonomy" id="1627892"/>
    <lineage>
        <taxon>Bacteria</taxon>
        <taxon>Pseudomonadati</taxon>
        <taxon>Bacteroidota</taxon>
        <taxon>Flavobacteriia</taxon>
        <taxon>Flavobacteriales</taxon>
        <taxon>Flavobacteriaceae</taxon>
        <taxon>Dokdonia</taxon>
    </lineage>
</organism>
<feature type="chain" id="PRO_5013099523" description="Tissue inhibitor of metalloproteinase" evidence="1">
    <location>
        <begin position="19"/>
        <end position="141"/>
    </location>
</feature>
<reference evidence="2 3" key="1">
    <citation type="submission" date="2017-06" db="EMBL/GenBank/DDBJ databases">
        <authorList>
            <person name="Kim H.J."/>
            <person name="Triplett B.A."/>
        </authorList>
    </citation>
    <scope>NUCLEOTIDE SEQUENCE [LARGE SCALE GENOMIC DNA]</scope>
    <source>
        <strain evidence="2 3">DSM 25597</strain>
    </source>
</reference>
<gene>
    <name evidence="2" type="ORF">SAMN06265376_101639</name>
</gene>
<dbReference type="RefSeq" id="WP_143337034.1">
    <property type="nucleotide sequence ID" value="NZ_BMEP01000002.1"/>
</dbReference>
<dbReference type="OrthoDB" id="1453516at2"/>
<evidence type="ECO:0000313" key="3">
    <source>
        <dbReference type="Proteomes" id="UP000198379"/>
    </source>
</evidence>